<evidence type="ECO:0000313" key="3">
    <source>
        <dbReference type="Proteomes" id="UP000266841"/>
    </source>
</evidence>
<dbReference type="Proteomes" id="UP000266841">
    <property type="component" value="Unassembled WGS sequence"/>
</dbReference>
<gene>
    <name evidence="2" type="ORF">THAOC_13110</name>
</gene>
<feature type="compositionally biased region" description="Polar residues" evidence="1">
    <location>
        <begin position="88"/>
        <end position="101"/>
    </location>
</feature>
<organism evidence="2 3">
    <name type="scientific">Thalassiosira oceanica</name>
    <name type="common">Marine diatom</name>
    <dbReference type="NCBI Taxonomy" id="159749"/>
    <lineage>
        <taxon>Eukaryota</taxon>
        <taxon>Sar</taxon>
        <taxon>Stramenopiles</taxon>
        <taxon>Ochrophyta</taxon>
        <taxon>Bacillariophyta</taxon>
        <taxon>Coscinodiscophyceae</taxon>
        <taxon>Thalassiosirophycidae</taxon>
        <taxon>Thalassiosirales</taxon>
        <taxon>Thalassiosiraceae</taxon>
        <taxon>Thalassiosira</taxon>
    </lineage>
</organism>
<protein>
    <submittedName>
        <fullName evidence="2">Uncharacterized protein</fullName>
    </submittedName>
</protein>
<feature type="region of interest" description="Disordered" evidence="1">
    <location>
        <begin position="45"/>
        <end position="128"/>
    </location>
</feature>
<comment type="caution">
    <text evidence="2">The sequence shown here is derived from an EMBL/GenBank/DDBJ whole genome shotgun (WGS) entry which is preliminary data.</text>
</comment>
<dbReference type="EMBL" id="AGNL01015336">
    <property type="protein sequence ID" value="EJK65989.1"/>
    <property type="molecule type" value="Genomic_DNA"/>
</dbReference>
<dbReference type="AlphaFoldDB" id="K0SLZ1"/>
<feature type="compositionally biased region" description="Acidic residues" evidence="1">
    <location>
        <begin position="107"/>
        <end position="128"/>
    </location>
</feature>
<proteinExistence type="predicted"/>
<sequence length="128" mass="13798">MPRRLFRCYIENRTRPSCSDRGGRGGGEDEMTSLLCRPFSGAAGRRAWSTPAARGWGHATISSEAWGEDGYSPTGTPPGPVPPRRLNNDGTNPGTNCNHGRQNGLKDDDEGDDEDEDDDDSSGEEDNG</sequence>
<reference evidence="2 3" key="1">
    <citation type="journal article" date="2012" name="Genome Biol.">
        <title>Genome and low-iron response of an oceanic diatom adapted to chronic iron limitation.</title>
        <authorList>
            <person name="Lommer M."/>
            <person name="Specht M."/>
            <person name="Roy A.S."/>
            <person name="Kraemer L."/>
            <person name="Andreson R."/>
            <person name="Gutowska M.A."/>
            <person name="Wolf J."/>
            <person name="Bergner S.V."/>
            <person name="Schilhabel M.B."/>
            <person name="Klostermeier U.C."/>
            <person name="Beiko R.G."/>
            <person name="Rosenstiel P."/>
            <person name="Hippler M."/>
            <person name="Laroche J."/>
        </authorList>
    </citation>
    <scope>NUCLEOTIDE SEQUENCE [LARGE SCALE GENOMIC DNA]</scope>
    <source>
        <strain evidence="2 3">CCMP1005</strain>
    </source>
</reference>
<evidence type="ECO:0000313" key="2">
    <source>
        <dbReference type="EMBL" id="EJK65989.1"/>
    </source>
</evidence>
<keyword evidence="3" id="KW-1185">Reference proteome</keyword>
<accession>K0SLZ1</accession>
<name>K0SLZ1_THAOC</name>
<evidence type="ECO:0000256" key="1">
    <source>
        <dbReference type="SAM" id="MobiDB-lite"/>
    </source>
</evidence>